<sequence>MQSRTVCHWQSRRDDRAITLRILEIVETRIRYGCPRIHIQLQGEGWLVNHKKTHRIYCLEGLNLRRKRSRRHLSAAHRQQRSVLTHIDQFWSMDFVSDNLFKGQRSRALTVSIYDRPRRDCPSPFSPHRGPAMRLTLSPQPCYGMKRSPRMLWCQDAQRLPDCYSQRLLFPMTLMQFIFQPYSGT</sequence>
<feature type="domain" description="HTH-like" evidence="1">
    <location>
        <begin position="14"/>
        <end position="69"/>
    </location>
</feature>
<dbReference type="Proteomes" id="UP000006690">
    <property type="component" value="Chromosome"/>
</dbReference>
<organism evidence="2 3">
    <name type="scientific">Pantoea ananatis (strain AJ13355)</name>
    <dbReference type="NCBI Taxonomy" id="932677"/>
    <lineage>
        <taxon>Bacteria</taxon>
        <taxon>Pseudomonadati</taxon>
        <taxon>Pseudomonadota</taxon>
        <taxon>Gammaproteobacteria</taxon>
        <taxon>Enterobacterales</taxon>
        <taxon>Erwiniaceae</taxon>
        <taxon>Pantoea</taxon>
    </lineage>
</organism>
<dbReference type="eggNOG" id="COG2801">
    <property type="taxonomic scope" value="Bacteria"/>
</dbReference>
<dbReference type="AlphaFoldDB" id="A0A0H3L181"/>
<evidence type="ECO:0000313" key="3">
    <source>
        <dbReference type="Proteomes" id="UP000006690"/>
    </source>
</evidence>
<reference evidence="3" key="1">
    <citation type="journal article" date="2012" name="Appl. Microbiol. Biotechnol.">
        <title>The complete genome sequence of Pantoea ananatis AJ13355, an organism with great biotechnological potential.</title>
        <authorList>
            <person name="Hara Y."/>
            <person name="Kadotani N."/>
            <person name="Izui H."/>
            <person name="Katashkina J.I."/>
            <person name="Kuvaeva T.M."/>
            <person name="Andreeva I.G."/>
            <person name="Golubeva L.I."/>
            <person name="Malko D.B."/>
            <person name="Makeev V.J."/>
            <person name="Mashko S.V."/>
            <person name="Kozlov Y.I."/>
        </authorList>
    </citation>
    <scope>NUCLEOTIDE SEQUENCE [LARGE SCALE GENOMIC DNA]</scope>
    <source>
        <strain evidence="3">AJ13355</strain>
    </source>
</reference>
<dbReference type="Pfam" id="PF13276">
    <property type="entry name" value="HTH_21"/>
    <property type="match status" value="1"/>
</dbReference>
<dbReference type="KEGG" id="paj:PAJ_0395"/>
<dbReference type="HOGENOM" id="CLU_027402_31_3_6"/>
<proteinExistence type="predicted"/>
<evidence type="ECO:0000259" key="1">
    <source>
        <dbReference type="Pfam" id="PF13276"/>
    </source>
</evidence>
<protein>
    <submittedName>
        <fullName evidence="2">Transposase</fullName>
    </submittedName>
</protein>
<evidence type="ECO:0000313" key="2">
    <source>
        <dbReference type="EMBL" id="BAK10475.1"/>
    </source>
</evidence>
<dbReference type="InterPro" id="IPR025948">
    <property type="entry name" value="HTH-like_dom"/>
</dbReference>
<gene>
    <name evidence="2" type="ordered locus">PAJ_0395</name>
</gene>
<dbReference type="PANTHER" id="PTHR47515">
    <property type="entry name" value="LOW CALCIUM RESPONSE LOCUS PROTEIN T"/>
    <property type="match status" value="1"/>
</dbReference>
<dbReference type="PANTHER" id="PTHR47515:SF1">
    <property type="entry name" value="BLR2054 PROTEIN"/>
    <property type="match status" value="1"/>
</dbReference>
<accession>A0A0H3L181</accession>
<name>A0A0H3L181_PANAA</name>
<dbReference type="EMBL" id="AP012032">
    <property type="protein sequence ID" value="BAK10475.1"/>
    <property type="molecule type" value="Genomic_DNA"/>
</dbReference>